<dbReference type="WBParaSite" id="PDA_v2.g19837.t1">
    <property type="protein sequence ID" value="PDA_v2.g19837.t1"/>
    <property type="gene ID" value="PDA_v2.g19837"/>
</dbReference>
<accession>A0A914PYB1</accession>
<reference evidence="2" key="1">
    <citation type="submission" date="2022-11" db="UniProtKB">
        <authorList>
            <consortium name="WormBaseParasite"/>
        </authorList>
    </citation>
    <scope>IDENTIFICATION</scope>
</reference>
<proteinExistence type="predicted"/>
<protein>
    <submittedName>
        <fullName evidence="2">Uncharacterized protein</fullName>
    </submittedName>
</protein>
<dbReference type="AlphaFoldDB" id="A0A914PYB1"/>
<sequence>MQKSRQITMIPNGDLANNKQKKLPKMTDTMSRVMLKKELREVLLKRRDKLDACEIEASNRQYVINRMLNSGILPENRLSELNEIPALIGCMKKEQDNLK</sequence>
<evidence type="ECO:0000313" key="2">
    <source>
        <dbReference type="WBParaSite" id="PDA_v2.g19837.t1"/>
    </source>
</evidence>
<organism evidence="1 2">
    <name type="scientific">Panagrolaimus davidi</name>
    <dbReference type="NCBI Taxonomy" id="227884"/>
    <lineage>
        <taxon>Eukaryota</taxon>
        <taxon>Metazoa</taxon>
        <taxon>Ecdysozoa</taxon>
        <taxon>Nematoda</taxon>
        <taxon>Chromadorea</taxon>
        <taxon>Rhabditida</taxon>
        <taxon>Tylenchina</taxon>
        <taxon>Panagrolaimomorpha</taxon>
        <taxon>Panagrolaimoidea</taxon>
        <taxon>Panagrolaimidae</taxon>
        <taxon>Panagrolaimus</taxon>
    </lineage>
</organism>
<dbReference type="Proteomes" id="UP000887578">
    <property type="component" value="Unplaced"/>
</dbReference>
<name>A0A914PYB1_9BILA</name>
<evidence type="ECO:0000313" key="1">
    <source>
        <dbReference type="Proteomes" id="UP000887578"/>
    </source>
</evidence>
<keyword evidence="1" id="KW-1185">Reference proteome</keyword>